<evidence type="ECO:0000256" key="2">
    <source>
        <dbReference type="SAM" id="MobiDB-lite"/>
    </source>
</evidence>
<name>A0AAD1R0M0_PELCU</name>
<proteinExistence type="predicted"/>
<evidence type="ECO:0000256" key="1">
    <source>
        <dbReference type="SAM" id="Coils"/>
    </source>
</evidence>
<feature type="compositionally biased region" description="Basic residues" evidence="2">
    <location>
        <begin position="1"/>
        <end position="10"/>
    </location>
</feature>
<evidence type="ECO:0000313" key="3">
    <source>
        <dbReference type="EMBL" id="CAH2221502.1"/>
    </source>
</evidence>
<feature type="coiled-coil region" evidence="1">
    <location>
        <begin position="84"/>
        <end position="125"/>
    </location>
</feature>
<accession>A0AAD1R0M0</accession>
<protein>
    <submittedName>
        <fullName evidence="3">Uncharacterized protein</fullName>
    </submittedName>
</protein>
<sequence>MTHHKSKKTASKADKLNFFNHKGAPALQTSQPEAQDGDRDLDSSSTTPVTDPTRSENITKEYLTQALDMLSNKLMAANNGRHQKRDARDRNNDIADHFQSLEEKVELLETRIADAEDRARRNNLRLRGVPVSVLHADLQAYTKHIKHMF</sequence>
<feature type="compositionally biased region" description="Low complexity" evidence="2">
    <location>
        <begin position="43"/>
        <end position="52"/>
    </location>
</feature>
<gene>
    <name evidence="3" type="ORF">PECUL_23A013381</name>
</gene>
<dbReference type="Proteomes" id="UP001295444">
    <property type="component" value="Chromosome 01"/>
</dbReference>
<keyword evidence="1" id="KW-0175">Coiled coil</keyword>
<evidence type="ECO:0000313" key="4">
    <source>
        <dbReference type="Proteomes" id="UP001295444"/>
    </source>
</evidence>
<dbReference type="EMBL" id="OW240912">
    <property type="protein sequence ID" value="CAH2221502.1"/>
    <property type="molecule type" value="Genomic_DNA"/>
</dbReference>
<reference evidence="3" key="1">
    <citation type="submission" date="2022-03" db="EMBL/GenBank/DDBJ databases">
        <authorList>
            <person name="Alioto T."/>
            <person name="Alioto T."/>
            <person name="Gomez Garrido J."/>
        </authorList>
    </citation>
    <scope>NUCLEOTIDE SEQUENCE</scope>
</reference>
<feature type="region of interest" description="Disordered" evidence="2">
    <location>
        <begin position="1"/>
        <end position="59"/>
    </location>
</feature>
<organism evidence="3 4">
    <name type="scientific">Pelobates cultripes</name>
    <name type="common">Western spadefoot toad</name>
    <dbReference type="NCBI Taxonomy" id="61616"/>
    <lineage>
        <taxon>Eukaryota</taxon>
        <taxon>Metazoa</taxon>
        <taxon>Chordata</taxon>
        <taxon>Craniata</taxon>
        <taxon>Vertebrata</taxon>
        <taxon>Euteleostomi</taxon>
        <taxon>Amphibia</taxon>
        <taxon>Batrachia</taxon>
        <taxon>Anura</taxon>
        <taxon>Pelobatoidea</taxon>
        <taxon>Pelobatidae</taxon>
        <taxon>Pelobates</taxon>
    </lineage>
</organism>
<keyword evidence="4" id="KW-1185">Reference proteome</keyword>
<dbReference type="AlphaFoldDB" id="A0AAD1R0M0"/>